<dbReference type="InterPro" id="IPR012347">
    <property type="entry name" value="Ferritin-like"/>
</dbReference>
<evidence type="ECO:0000313" key="4">
    <source>
        <dbReference type="EMBL" id="ANY80509.1"/>
    </source>
</evidence>
<feature type="signal peptide" evidence="2">
    <location>
        <begin position="1"/>
        <end position="21"/>
    </location>
</feature>
<proteinExistence type="predicted"/>
<name>A0A1B2EKN7_9HYPH</name>
<dbReference type="OrthoDB" id="517560at2"/>
<dbReference type="Gene3D" id="1.20.1260.10">
    <property type="match status" value="1"/>
</dbReference>
<evidence type="ECO:0000256" key="2">
    <source>
        <dbReference type="SAM" id="SignalP"/>
    </source>
</evidence>
<dbReference type="InterPro" id="IPR005183">
    <property type="entry name" value="DUF305_CopM-like"/>
</dbReference>
<dbReference type="SUPFAM" id="SSF47240">
    <property type="entry name" value="Ferritin-like"/>
    <property type="match status" value="1"/>
</dbReference>
<evidence type="ECO:0000259" key="3">
    <source>
        <dbReference type="Pfam" id="PF03713"/>
    </source>
</evidence>
<reference evidence="4" key="1">
    <citation type="submission" date="2016-07" db="EMBL/GenBank/DDBJ databases">
        <title>Microvirga ossetica sp. nov. a new species of rhizobia isolated from root nodules of the legume species Vicia alpestris Steven originated from North Ossetia region in the Caucasus.</title>
        <authorList>
            <person name="Safronova V.I."/>
            <person name="Kuznetsova I.G."/>
            <person name="Sazanova A.L."/>
            <person name="Belimov A."/>
            <person name="Andronov E."/>
            <person name="Osledkin Y.S."/>
            <person name="Onishchuk O.P."/>
            <person name="Kurchak O.N."/>
            <person name="Shaposhnikov A.I."/>
            <person name="Willems A."/>
            <person name="Tikhonovich I.A."/>
        </authorList>
    </citation>
    <scope>NUCLEOTIDE SEQUENCE [LARGE SCALE GENOMIC DNA]</scope>
    <source>
        <strain evidence="4">V5/3M</strain>
    </source>
</reference>
<accession>A0A1B2EKN7</accession>
<gene>
    <name evidence="4" type="ORF">BB934_21645</name>
</gene>
<feature type="chain" id="PRO_5008536229" evidence="2">
    <location>
        <begin position="22"/>
        <end position="127"/>
    </location>
</feature>
<sequence length="127" mass="13915">MKFSHLALFALIAVQPTLASAQGTHGGHSGHSTPAQTAQTPNAASTQGYREANEAMHRNMDIAFSGDADVDFVRSMIPHHQGAIDMAKVALQHAKDEQIRKLATDVIREQEREISEMQAWLKKKGVQ</sequence>
<feature type="domain" description="DUF305" evidence="3">
    <location>
        <begin position="34"/>
        <end position="121"/>
    </location>
</feature>
<feature type="compositionally biased region" description="Low complexity" evidence="1">
    <location>
        <begin position="30"/>
        <end position="47"/>
    </location>
</feature>
<dbReference type="PANTHER" id="PTHR36933">
    <property type="entry name" value="SLL0788 PROTEIN"/>
    <property type="match status" value="1"/>
</dbReference>
<dbReference type="KEGG" id="moc:BB934_21645"/>
<protein>
    <submittedName>
        <fullName evidence="4">DUF305 domain-containing protein</fullName>
    </submittedName>
</protein>
<dbReference type="AlphaFoldDB" id="A0A1B2EKN7"/>
<dbReference type="Pfam" id="PF03713">
    <property type="entry name" value="DUF305"/>
    <property type="match status" value="1"/>
</dbReference>
<feature type="region of interest" description="Disordered" evidence="1">
    <location>
        <begin position="21"/>
        <end position="48"/>
    </location>
</feature>
<dbReference type="PANTHER" id="PTHR36933:SF1">
    <property type="entry name" value="SLL0788 PROTEIN"/>
    <property type="match status" value="1"/>
</dbReference>
<organism evidence="4">
    <name type="scientific">Microvirga ossetica</name>
    <dbReference type="NCBI Taxonomy" id="1882682"/>
    <lineage>
        <taxon>Bacteria</taxon>
        <taxon>Pseudomonadati</taxon>
        <taxon>Pseudomonadota</taxon>
        <taxon>Alphaproteobacteria</taxon>
        <taxon>Hyphomicrobiales</taxon>
        <taxon>Methylobacteriaceae</taxon>
        <taxon>Microvirga</taxon>
    </lineage>
</organism>
<dbReference type="InterPro" id="IPR009078">
    <property type="entry name" value="Ferritin-like_SF"/>
</dbReference>
<evidence type="ECO:0000256" key="1">
    <source>
        <dbReference type="SAM" id="MobiDB-lite"/>
    </source>
</evidence>
<keyword evidence="2" id="KW-0732">Signal</keyword>
<dbReference type="RefSeq" id="WP_099511503.1">
    <property type="nucleotide sequence ID" value="NZ_CP016616.1"/>
</dbReference>
<dbReference type="EMBL" id="CP016616">
    <property type="protein sequence ID" value="ANY80509.1"/>
    <property type="molecule type" value="Genomic_DNA"/>
</dbReference>